<dbReference type="EMBL" id="UZAE01015012">
    <property type="protein sequence ID" value="VDO15018.1"/>
    <property type="molecule type" value="Genomic_DNA"/>
</dbReference>
<dbReference type="STRING" id="102285.A0A0R3TZ52"/>
<name>A0A0R3TZ52_RODNA</name>
<dbReference type="InterPro" id="IPR006652">
    <property type="entry name" value="Kelch_1"/>
</dbReference>
<accession>A0A0R3TZ52</accession>
<gene>
    <name evidence="3" type="ORF">HNAJ_LOCUS13125</name>
</gene>
<evidence type="ECO:0000256" key="1">
    <source>
        <dbReference type="ARBA" id="ARBA00022441"/>
    </source>
</evidence>
<reference evidence="5" key="1">
    <citation type="submission" date="2017-02" db="UniProtKB">
        <authorList>
            <consortium name="WormBaseParasite"/>
        </authorList>
    </citation>
    <scope>IDENTIFICATION</scope>
</reference>
<dbReference type="Proteomes" id="UP000278807">
    <property type="component" value="Unassembled WGS sequence"/>
</dbReference>
<evidence type="ECO:0000313" key="4">
    <source>
        <dbReference type="Proteomes" id="UP000278807"/>
    </source>
</evidence>
<dbReference type="AlphaFoldDB" id="A0A0R3TZ52"/>
<dbReference type="PANTHER" id="PTHR45632">
    <property type="entry name" value="LD33804P"/>
    <property type="match status" value="1"/>
</dbReference>
<evidence type="ECO:0000256" key="2">
    <source>
        <dbReference type="ARBA" id="ARBA00022737"/>
    </source>
</evidence>
<dbReference type="InterPro" id="IPR015915">
    <property type="entry name" value="Kelch-typ_b-propeller"/>
</dbReference>
<dbReference type="PANTHER" id="PTHR45632:SF3">
    <property type="entry name" value="KELCH-LIKE PROTEIN 32"/>
    <property type="match status" value="1"/>
</dbReference>
<sequence>MIENRSSFSAVARDHAVIVFGGYISQSGEISGSCEEFSPATSTWRKLPPMPTPRYGTGAAHIPGLGDIVVGGTTSTGNCNEAEIFLTTSSPLGLASSWCEIAPMLHSRSYPAAEFFNGNVYVARGSMEMLSFFTEGPPQWTEVLKPTLKLNSLISFNGSLLFGGESCSLLFNIF</sequence>
<proteinExistence type="predicted"/>
<evidence type="ECO:0000313" key="3">
    <source>
        <dbReference type="EMBL" id="VDO15018.1"/>
    </source>
</evidence>
<keyword evidence="1" id="KW-0880">Kelch repeat</keyword>
<dbReference type="WBParaSite" id="HNAJ_0001315101-mRNA-1">
    <property type="protein sequence ID" value="HNAJ_0001315101-mRNA-1"/>
    <property type="gene ID" value="HNAJ_0001315101"/>
</dbReference>
<keyword evidence="2" id="KW-0677">Repeat</keyword>
<dbReference type="SUPFAM" id="SSF117281">
    <property type="entry name" value="Kelch motif"/>
    <property type="match status" value="1"/>
</dbReference>
<organism evidence="5">
    <name type="scientific">Rodentolepis nana</name>
    <name type="common">Dwarf tapeworm</name>
    <name type="synonym">Hymenolepis nana</name>
    <dbReference type="NCBI Taxonomy" id="102285"/>
    <lineage>
        <taxon>Eukaryota</taxon>
        <taxon>Metazoa</taxon>
        <taxon>Spiralia</taxon>
        <taxon>Lophotrochozoa</taxon>
        <taxon>Platyhelminthes</taxon>
        <taxon>Cestoda</taxon>
        <taxon>Eucestoda</taxon>
        <taxon>Cyclophyllidea</taxon>
        <taxon>Hymenolepididae</taxon>
        <taxon>Rodentolepis</taxon>
    </lineage>
</organism>
<dbReference type="Gene3D" id="2.120.10.80">
    <property type="entry name" value="Kelch-type beta propeller"/>
    <property type="match status" value="1"/>
</dbReference>
<evidence type="ECO:0000313" key="5">
    <source>
        <dbReference type="WBParaSite" id="HNAJ_0001315101-mRNA-1"/>
    </source>
</evidence>
<dbReference type="SMART" id="SM00612">
    <property type="entry name" value="Kelch"/>
    <property type="match status" value="2"/>
</dbReference>
<dbReference type="Pfam" id="PF01344">
    <property type="entry name" value="Kelch_1"/>
    <property type="match status" value="1"/>
</dbReference>
<dbReference type="OrthoDB" id="6253194at2759"/>
<reference evidence="3 4" key="2">
    <citation type="submission" date="2018-11" db="EMBL/GenBank/DDBJ databases">
        <authorList>
            <consortium name="Pathogen Informatics"/>
        </authorList>
    </citation>
    <scope>NUCLEOTIDE SEQUENCE [LARGE SCALE GENOMIC DNA]</scope>
</reference>
<keyword evidence="4" id="KW-1185">Reference proteome</keyword>
<protein>
    <submittedName>
        <fullName evidence="5">F-box/kelch-repeat protein</fullName>
    </submittedName>
</protein>